<feature type="transmembrane region" description="Helical" evidence="1">
    <location>
        <begin position="43"/>
        <end position="65"/>
    </location>
</feature>
<dbReference type="RefSeq" id="XP_028531028.1">
    <property type="nucleotide sequence ID" value="XM_028679881.1"/>
</dbReference>
<organism evidence="2 3">
    <name type="scientific">Plasmodium relictum</name>
    <dbReference type="NCBI Taxonomy" id="85471"/>
    <lineage>
        <taxon>Eukaryota</taxon>
        <taxon>Sar</taxon>
        <taxon>Alveolata</taxon>
        <taxon>Apicomplexa</taxon>
        <taxon>Aconoidasida</taxon>
        <taxon>Haemosporida</taxon>
        <taxon>Plasmodiidae</taxon>
        <taxon>Plasmodium</taxon>
        <taxon>Plasmodium (Haemamoeba)</taxon>
    </lineage>
</organism>
<keyword evidence="1" id="KW-0472">Membrane</keyword>
<dbReference type="EMBL" id="CVMU01000001">
    <property type="protein sequence ID" value="CRG83983.1"/>
    <property type="molecule type" value="Genomic_DNA"/>
</dbReference>
<evidence type="ECO:0000256" key="1">
    <source>
        <dbReference type="SAM" id="Phobius"/>
    </source>
</evidence>
<keyword evidence="3" id="KW-1185">Reference proteome</keyword>
<dbReference type="Proteomes" id="UP000220158">
    <property type="component" value="Unassembled WGS sequence"/>
</dbReference>
<accession>A0A1J1GML1</accession>
<dbReference type="AlphaFoldDB" id="A0A1J1GML1"/>
<evidence type="ECO:0000313" key="2">
    <source>
        <dbReference type="EMBL" id="CRG83983.1"/>
    </source>
</evidence>
<sequence>MLYFKRSNGDLRKCLLDFSNITIKSYSTYSHINKGEKYKKKSIMIPVFLKIFTALFLGILCFLLGCLFKEKNLQISAPKFNKDHLRILVEKESWYLNSLEYMNRPPEEFERHLIKFIVSIMKDMLINWEDICFNRNVRLHPLGGTWKREILKHWFDKVHRDIKNICDKISEECEIFNKGYSTDLLFACLMALLGY</sequence>
<gene>
    <name evidence="2" type="ORF">PRELSG_0016900</name>
</gene>
<dbReference type="VEuPathDB" id="PlasmoDB:PRELSG_0016900"/>
<reference evidence="2 3" key="1">
    <citation type="submission" date="2015-04" db="EMBL/GenBank/DDBJ databases">
        <authorList>
            <consortium name="Pathogen Informatics"/>
        </authorList>
    </citation>
    <scope>NUCLEOTIDE SEQUENCE [LARGE SCALE GENOMIC DNA]</scope>
    <source>
        <strain evidence="2 3">SGS1</strain>
    </source>
</reference>
<keyword evidence="1" id="KW-1133">Transmembrane helix</keyword>
<dbReference type="GeneID" id="39734093"/>
<dbReference type="KEGG" id="prel:PRELSG_0016900"/>
<proteinExistence type="predicted"/>
<evidence type="ECO:0000313" key="3">
    <source>
        <dbReference type="Proteomes" id="UP000220158"/>
    </source>
</evidence>
<keyword evidence="1" id="KW-0812">Transmembrane</keyword>
<name>A0A1J1GML1_PLARL</name>
<protein>
    <submittedName>
        <fullName evidence="2">Uncharacterized protein</fullName>
    </submittedName>
</protein>